<dbReference type="Gene3D" id="2.60.40.640">
    <property type="match status" value="1"/>
</dbReference>
<dbReference type="KEGG" id="loa:LOAG_02379"/>
<organism evidence="2">
    <name type="scientific">Loa loa</name>
    <name type="common">Eye worm</name>
    <name type="synonym">Filaria loa</name>
    <dbReference type="NCBI Taxonomy" id="7209"/>
    <lineage>
        <taxon>Eukaryota</taxon>
        <taxon>Metazoa</taxon>
        <taxon>Ecdysozoa</taxon>
        <taxon>Nematoda</taxon>
        <taxon>Chromadorea</taxon>
        <taxon>Rhabditida</taxon>
        <taxon>Spirurina</taxon>
        <taxon>Spiruromorpha</taxon>
        <taxon>Filarioidea</taxon>
        <taxon>Onchocercidae</taxon>
        <taxon>Loa</taxon>
    </lineage>
</organism>
<feature type="domain" description="Arrestin C-terminal-like" evidence="1">
    <location>
        <begin position="2"/>
        <end position="101"/>
    </location>
</feature>
<dbReference type="CTD" id="9939764"/>
<dbReference type="InterPro" id="IPR011022">
    <property type="entry name" value="Arrestin_C-like"/>
</dbReference>
<dbReference type="OMA" id="HSEAIFF"/>
<dbReference type="GeneID" id="9939764"/>
<dbReference type="InterPro" id="IPR014752">
    <property type="entry name" value="Arrestin-like_C"/>
</dbReference>
<protein>
    <recommendedName>
        <fullName evidence="1">Arrestin C-terminal-like domain-containing protein</fullName>
    </recommendedName>
</protein>
<gene>
    <name evidence="2" type="ORF">LOAG_02379</name>
</gene>
<dbReference type="OrthoDB" id="2333384at2759"/>
<dbReference type="AlphaFoldDB" id="A0A1S0U7C4"/>
<dbReference type="RefSeq" id="XP_003137965.1">
    <property type="nucleotide sequence ID" value="XM_003137917.1"/>
</dbReference>
<dbReference type="InParanoid" id="A0A1S0U7C4"/>
<proteinExistence type="predicted"/>
<evidence type="ECO:0000259" key="1">
    <source>
        <dbReference type="Pfam" id="PF02752"/>
    </source>
</evidence>
<dbReference type="Pfam" id="PF02752">
    <property type="entry name" value="Arrestin_C"/>
    <property type="match status" value="1"/>
</dbReference>
<name>A0A1S0U7C4_LOALO</name>
<evidence type="ECO:0000313" key="2">
    <source>
        <dbReference type="EMBL" id="EFO26111.1"/>
    </source>
</evidence>
<dbReference type="EMBL" id="JH712371">
    <property type="protein sequence ID" value="EFO26111.1"/>
    <property type="molecule type" value="Genomic_DNA"/>
</dbReference>
<accession>A0A1S0U7C4</accession>
<reference evidence="2" key="1">
    <citation type="submission" date="2012-04" db="EMBL/GenBank/DDBJ databases">
        <title>The Genome Sequence of Loa loa.</title>
        <authorList>
            <consortium name="The Broad Institute Genome Sequencing Platform"/>
            <consortium name="Broad Institute Genome Sequencing Center for Infectious Disease"/>
            <person name="Nutman T.B."/>
            <person name="Fink D.L."/>
            <person name="Russ C."/>
            <person name="Young S."/>
            <person name="Zeng Q."/>
            <person name="Gargeya S."/>
            <person name="Alvarado L."/>
            <person name="Berlin A."/>
            <person name="Chapman S.B."/>
            <person name="Chen Z."/>
            <person name="Freedman E."/>
            <person name="Gellesch M."/>
            <person name="Goldberg J."/>
            <person name="Griggs A."/>
            <person name="Gujja S."/>
            <person name="Heilman E.R."/>
            <person name="Heiman D."/>
            <person name="Howarth C."/>
            <person name="Mehta T."/>
            <person name="Neiman D."/>
            <person name="Pearson M."/>
            <person name="Roberts A."/>
            <person name="Saif S."/>
            <person name="Shea T."/>
            <person name="Shenoy N."/>
            <person name="Sisk P."/>
            <person name="Stolte C."/>
            <person name="Sykes S."/>
            <person name="White J."/>
            <person name="Yandava C."/>
            <person name="Haas B."/>
            <person name="Henn M.R."/>
            <person name="Nusbaum C."/>
            <person name="Birren B."/>
        </authorList>
    </citation>
    <scope>NUCLEOTIDE SEQUENCE [LARGE SCALE GENOMIC DNA]</scope>
</reference>
<sequence length="233" mass="26590">MDVEIDNEHSKNPIKGGTVRLIMVVRFRCKGSEKFTNVTLSYFTLPTIPQCSIIEFQHCLQIPDNAFPTYSQPNALINSSYHISVMLNEYTPIEIPIIIGTEISTQSPLDIQNKPSSLLAITGYIKIRPFPKTLPQQTFPPLINPSQFLPLSQLLHSSSLSHSLPISSHHLHPNFDKQLNRSSSYYVPLYTTPFPFSHTNLNYHHHSEAIFFPEEFPVTRYNGQSVLRIEEIE</sequence>